<keyword evidence="4" id="KW-0479">Metal-binding</keyword>
<reference evidence="15 16" key="1">
    <citation type="journal article" date="2017" name="Nat. Ecol. Evol.">
        <title>Scallop genome provides insights into evolution of bilaterian karyotype and development.</title>
        <authorList>
            <person name="Wang S."/>
            <person name="Zhang J."/>
            <person name="Jiao W."/>
            <person name="Li J."/>
            <person name="Xun X."/>
            <person name="Sun Y."/>
            <person name="Guo X."/>
            <person name="Huan P."/>
            <person name="Dong B."/>
            <person name="Zhang L."/>
            <person name="Hu X."/>
            <person name="Sun X."/>
            <person name="Wang J."/>
            <person name="Zhao C."/>
            <person name="Wang Y."/>
            <person name="Wang D."/>
            <person name="Huang X."/>
            <person name="Wang R."/>
            <person name="Lv J."/>
            <person name="Li Y."/>
            <person name="Zhang Z."/>
            <person name="Liu B."/>
            <person name="Lu W."/>
            <person name="Hui Y."/>
            <person name="Liang J."/>
            <person name="Zhou Z."/>
            <person name="Hou R."/>
            <person name="Li X."/>
            <person name="Liu Y."/>
            <person name="Li H."/>
            <person name="Ning X."/>
            <person name="Lin Y."/>
            <person name="Zhao L."/>
            <person name="Xing Q."/>
            <person name="Dou J."/>
            <person name="Li Y."/>
            <person name="Mao J."/>
            <person name="Guo H."/>
            <person name="Dou H."/>
            <person name="Li T."/>
            <person name="Mu C."/>
            <person name="Jiang W."/>
            <person name="Fu Q."/>
            <person name="Fu X."/>
            <person name="Miao Y."/>
            <person name="Liu J."/>
            <person name="Yu Q."/>
            <person name="Li R."/>
            <person name="Liao H."/>
            <person name="Li X."/>
            <person name="Kong Y."/>
            <person name="Jiang Z."/>
            <person name="Chourrout D."/>
            <person name="Li R."/>
            <person name="Bao Z."/>
        </authorList>
    </citation>
    <scope>NUCLEOTIDE SEQUENCE [LARGE SCALE GENOMIC DNA]</scope>
    <source>
        <strain evidence="15 16">PY_sf001</strain>
    </source>
</reference>
<evidence type="ECO:0000256" key="13">
    <source>
        <dbReference type="SAM" id="SignalP"/>
    </source>
</evidence>
<dbReference type="SUPFAM" id="SSF49742">
    <property type="entry name" value="PHM/PNGase F"/>
    <property type="match status" value="2"/>
</dbReference>
<comment type="subcellular location">
    <subcellularLocation>
        <location evidence="2">Membrane</location>
    </subcellularLocation>
</comment>
<keyword evidence="5 13" id="KW-0732">Signal</keyword>
<dbReference type="GO" id="GO:0006589">
    <property type="term" value="P:octopamine biosynthetic process"/>
    <property type="evidence" value="ECO:0007669"/>
    <property type="project" value="TreeGrafter"/>
</dbReference>
<dbReference type="InterPro" id="IPR028460">
    <property type="entry name" value="Tbh/DBH"/>
</dbReference>
<keyword evidence="11" id="KW-0325">Glycoprotein</keyword>
<comment type="similarity">
    <text evidence="3">Belongs to the copper type II ascorbate-dependent monooxygenase family.</text>
</comment>
<dbReference type="InterPro" id="IPR036939">
    <property type="entry name" value="Cu2_ascorb_mOase_N_sf"/>
</dbReference>
<dbReference type="FunFam" id="2.60.40.1210:FF:000001">
    <property type="entry name" value="Monooxygenase, DBH-like 1, like"/>
    <property type="match status" value="1"/>
</dbReference>
<comment type="cofactor">
    <cofactor evidence="1">
        <name>Cu(2+)</name>
        <dbReference type="ChEBI" id="CHEBI:29036"/>
    </cofactor>
</comment>
<protein>
    <submittedName>
        <fullName evidence="15">DBH-like monooxygenase protein 1</fullName>
    </submittedName>
</protein>
<dbReference type="InterPro" id="IPR005018">
    <property type="entry name" value="DOMON_domain"/>
</dbReference>
<accession>A0A210PUK3</accession>
<dbReference type="Pfam" id="PF03351">
    <property type="entry name" value="DOMON"/>
    <property type="match status" value="1"/>
</dbReference>
<dbReference type="PROSITE" id="PS50836">
    <property type="entry name" value="DOMON"/>
    <property type="match status" value="1"/>
</dbReference>
<dbReference type="Proteomes" id="UP000242188">
    <property type="component" value="Unassembled WGS sequence"/>
</dbReference>
<evidence type="ECO:0000256" key="12">
    <source>
        <dbReference type="SAM" id="MobiDB-lite"/>
    </source>
</evidence>
<keyword evidence="9" id="KW-0472">Membrane</keyword>
<evidence type="ECO:0000256" key="10">
    <source>
        <dbReference type="ARBA" id="ARBA00023157"/>
    </source>
</evidence>
<evidence type="ECO:0000256" key="11">
    <source>
        <dbReference type="ARBA" id="ARBA00023180"/>
    </source>
</evidence>
<dbReference type="InterPro" id="IPR024548">
    <property type="entry name" value="Cu2_monoox_C"/>
</dbReference>
<dbReference type="FunFam" id="2.60.120.310:FF:000004">
    <property type="entry name" value="DBH-like monooxygenase protein 1"/>
    <property type="match status" value="1"/>
</dbReference>
<dbReference type="InterPro" id="IPR045266">
    <property type="entry name" value="DOH_DOMON"/>
</dbReference>
<evidence type="ECO:0000256" key="3">
    <source>
        <dbReference type="ARBA" id="ARBA00010676"/>
    </source>
</evidence>
<dbReference type="PRINTS" id="PR00767">
    <property type="entry name" value="DBMONOXGNASE"/>
</dbReference>
<comment type="caution">
    <text evidence="15">The sequence shown here is derived from an EMBL/GenBank/DDBJ whole genome shotgun (WGS) entry which is preliminary data.</text>
</comment>
<feature type="region of interest" description="Disordered" evidence="12">
    <location>
        <begin position="568"/>
        <end position="592"/>
    </location>
</feature>
<dbReference type="SMART" id="SM00664">
    <property type="entry name" value="DoH"/>
    <property type="match status" value="1"/>
</dbReference>
<dbReference type="AlphaFoldDB" id="A0A210PUK3"/>
<evidence type="ECO:0000256" key="1">
    <source>
        <dbReference type="ARBA" id="ARBA00001973"/>
    </source>
</evidence>
<dbReference type="Pfam" id="PF01082">
    <property type="entry name" value="Cu2_monooxygen"/>
    <property type="match status" value="1"/>
</dbReference>
<name>A0A210PUK3_MIZYE</name>
<dbReference type="InterPro" id="IPR014784">
    <property type="entry name" value="Cu2_ascorb_mOase-like_C"/>
</dbReference>
<dbReference type="FunFam" id="2.60.120.230:FF:000001">
    <property type="entry name" value="Monooxygenase, DBH-like 1"/>
    <property type="match status" value="1"/>
</dbReference>
<evidence type="ECO:0000256" key="7">
    <source>
        <dbReference type="ARBA" id="ARBA00023008"/>
    </source>
</evidence>
<keyword evidence="8 15" id="KW-0503">Monooxygenase</keyword>
<keyword evidence="16" id="KW-1185">Reference proteome</keyword>
<dbReference type="InterPro" id="IPR000945">
    <property type="entry name" value="DBH-like"/>
</dbReference>
<dbReference type="EMBL" id="NEDP02005485">
    <property type="protein sequence ID" value="OWF40135.1"/>
    <property type="molecule type" value="Genomic_DNA"/>
</dbReference>
<evidence type="ECO:0000256" key="2">
    <source>
        <dbReference type="ARBA" id="ARBA00004370"/>
    </source>
</evidence>
<proteinExistence type="inferred from homology"/>
<organism evidence="15 16">
    <name type="scientific">Mizuhopecten yessoensis</name>
    <name type="common">Japanese scallop</name>
    <name type="synonym">Patinopecten yessoensis</name>
    <dbReference type="NCBI Taxonomy" id="6573"/>
    <lineage>
        <taxon>Eukaryota</taxon>
        <taxon>Metazoa</taxon>
        <taxon>Spiralia</taxon>
        <taxon>Lophotrochozoa</taxon>
        <taxon>Mollusca</taxon>
        <taxon>Bivalvia</taxon>
        <taxon>Autobranchia</taxon>
        <taxon>Pteriomorphia</taxon>
        <taxon>Pectinida</taxon>
        <taxon>Pectinoidea</taxon>
        <taxon>Pectinidae</taxon>
        <taxon>Mizuhopecten</taxon>
    </lineage>
</organism>
<dbReference type="Gene3D" id="2.60.120.230">
    <property type="match status" value="1"/>
</dbReference>
<gene>
    <name evidence="15" type="ORF">KP79_PYT23393</name>
</gene>
<dbReference type="GO" id="GO:0030667">
    <property type="term" value="C:secretory granule membrane"/>
    <property type="evidence" value="ECO:0007669"/>
    <property type="project" value="TreeGrafter"/>
</dbReference>
<evidence type="ECO:0000256" key="9">
    <source>
        <dbReference type="ARBA" id="ARBA00023136"/>
    </source>
</evidence>
<dbReference type="CDD" id="cd09631">
    <property type="entry name" value="DOMON_DOH"/>
    <property type="match status" value="1"/>
</dbReference>
<evidence type="ECO:0000256" key="4">
    <source>
        <dbReference type="ARBA" id="ARBA00022723"/>
    </source>
</evidence>
<dbReference type="Gene3D" id="2.60.120.310">
    <property type="entry name" value="Copper type II, ascorbate-dependent monooxygenase, N-terminal domain"/>
    <property type="match status" value="1"/>
</dbReference>
<dbReference type="OrthoDB" id="10003276at2759"/>
<evidence type="ECO:0000256" key="5">
    <source>
        <dbReference type="ARBA" id="ARBA00022729"/>
    </source>
</evidence>
<evidence type="ECO:0000313" key="16">
    <source>
        <dbReference type="Proteomes" id="UP000242188"/>
    </source>
</evidence>
<feature type="signal peptide" evidence="13">
    <location>
        <begin position="1"/>
        <end position="20"/>
    </location>
</feature>
<keyword evidence="7" id="KW-0186">Copper</keyword>
<dbReference type="GO" id="GO:0005615">
    <property type="term" value="C:extracellular space"/>
    <property type="evidence" value="ECO:0007669"/>
    <property type="project" value="TreeGrafter"/>
</dbReference>
<dbReference type="GO" id="GO:0005507">
    <property type="term" value="F:copper ion binding"/>
    <property type="evidence" value="ECO:0007669"/>
    <property type="project" value="InterPro"/>
</dbReference>
<dbReference type="InterPro" id="IPR008977">
    <property type="entry name" value="PHM/PNGase_F_dom_sf"/>
</dbReference>
<dbReference type="GO" id="GO:0042421">
    <property type="term" value="P:norepinephrine biosynthetic process"/>
    <property type="evidence" value="ECO:0007669"/>
    <property type="project" value="TreeGrafter"/>
</dbReference>
<keyword evidence="10" id="KW-1015">Disulfide bond</keyword>
<dbReference type="GO" id="GO:0004500">
    <property type="term" value="F:dopamine beta-monooxygenase activity"/>
    <property type="evidence" value="ECO:0007669"/>
    <property type="project" value="InterPro"/>
</dbReference>
<evidence type="ECO:0000256" key="6">
    <source>
        <dbReference type="ARBA" id="ARBA00023002"/>
    </source>
</evidence>
<evidence type="ECO:0000256" key="8">
    <source>
        <dbReference type="ARBA" id="ARBA00023033"/>
    </source>
</evidence>
<dbReference type="SUPFAM" id="SSF49344">
    <property type="entry name" value="CBD9-like"/>
    <property type="match status" value="1"/>
</dbReference>
<evidence type="ECO:0000313" key="15">
    <source>
        <dbReference type="EMBL" id="OWF40135.1"/>
    </source>
</evidence>
<keyword evidence="6" id="KW-0560">Oxidoreductase</keyword>
<feature type="chain" id="PRO_5012690726" evidence="13">
    <location>
        <begin position="21"/>
        <end position="592"/>
    </location>
</feature>
<dbReference type="InterPro" id="IPR000323">
    <property type="entry name" value="Cu2_ascorb_mOase_N"/>
</dbReference>
<feature type="domain" description="DOMON" evidence="14">
    <location>
        <begin position="63"/>
        <end position="177"/>
    </location>
</feature>
<dbReference type="Pfam" id="PF03712">
    <property type="entry name" value="Cu2_monoox_C"/>
    <property type="match status" value="1"/>
</dbReference>
<dbReference type="PANTHER" id="PTHR10157:SF23">
    <property type="entry name" value="MOXD1 HOMOLOG 1"/>
    <property type="match status" value="1"/>
</dbReference>
<evidence type="ECO:0000259" key="14">
    <source>
        <dbReference type="PROSITE" id="PS50836"/>
    </source>
</evidence>
<sequence>MATLKLPVLVVLLAVCLVHATDSIDHISQLIKERQARSTRSVQIPKPTPTRHFEHYVRLDTTGQFWLFWTANATHVTFETHVNTHGYIGFGISPNGKMFPADVIVGGVKDGQTYFKDYHTTEHAPPVVDQSQDWFLIAGKETASGTVLTFVRKLNTCDTVGDMVITDDTTRIIYAYNPDDVTSFIPYHGATRRGTKSVMLLSSSLTAEDVNFPQDIVTYDLVHNNHHVPSNTTAYSCRAMKLPPLTSKHHMIKYEPVITQGNELNVHHAVVYRCDKRAAELDKYDGTVFPCENTNTAPEPLRGCLYKAIIAWAIGGEAFYFPPSAGYSLGTDADPDFLVMQTHYDNPLGRSDIVDSSGFRITITPTLRLHDSALLTIGIGVTPMQIIPPLELDFVSQGYCPAELLGKGLPQEGINAFAILQHSHLLGKEIMTRLYRNGSELEPLAVDRHYDFDYQDMRYLSRERKIYPDDKIEVKCVYDSSNRQGLTLGGFSTHEEMCEAFIMYYPRTPLDICQSVPLYNTIADNAQKVFPVIKTWNWTDPAVRANFRSALDHSVHYHYAMGSTDAVNAHTTTTEPPTKHPYVKPPDTRCQH</sequence>
<dbReference type="GO" id="GO:0042420">
    <property type="term" value="P:dopamine catabolic process"/>
    <property type="evidence" value="ECO:0007669"/>
    <property type="project" value="TreeGrafter"/>
</dbReference>
<dbReference type="PANTHER" id="PTHR10157">
    <property type="entry name" value="DOPAMINE BETA HYDROXYLASE RELATED"/>
    <property type="match status" value="1"/>
</dbReference>
<dbReference type="Gene3D" id="2.60.40.1210">
    <property type="entry name" value="Cellobiose dehydrogenase, cytochrome domain"/>
    <property type="match status" value="1"/>
</dbReference>